<sequence>MNNVNSHWGVELIPTLIKQGSDTLAVILPGIGYTIDRVTLEYSSELALKLGFDLLKVEYGFQVARKEFNVEKEFDIIVEETLEIVENALDESYKNIVIIGKSIGTCVQNLLNDRIKGYNIENVYISPINKTVEMGIKENSLVITGTKDPLLSKENLEKIKDISGADLVTIKDGNHALNIEKDPIKSLRSQTEVIEFIEGFLYKKIIEK</sequence>
<reference evidence="2 3" key="1">
    <citation type="submission" date="2015-09" db="EMBL/GenBank/DDBJ databases">
        <authorList>
            <consortium name="Pathogen Informatics"/>
        </authorList>
    </citation>
    <scope>NUCLEOTIDE SEQUENCE [LARGE SCALE GENOMIC DNA]</scope>
    <source>
        <strain evidence="2 3">2789STDY5834956</strain>
    </source>
</reference>
<dbReference type="RefSeq" id="WP_055206832.1">
    <property type="nucleotide sequence ID" value="NZ_CZBO01000001.1"/>
</dbReference>
<name>A0A174R655_9CLOT</name>
<dbReference type="Pfam" id="PF20408">
    <property type="entry name" value="Abhydrolase_11"/>
    <property type="match status" value="1"/>
</dbReference>
<evidence type="ECO:0000259" key="1">
    <source>
        <dbReference type="Pfam" id="PF20408"/>
    </source>
</evidence>
<evidence type="ECO:0000313" key="3">
    <source>
        <dbReference type="Proteomes" id="UP000095563"/>
    </source>
</evidence>
<dbReference type="InterPro" id="IPR046879">
    <property type="entry name" value="KANL3/Tex30_Abhydrolase"/>
</dbReference>
<proteinExistence type="predicted"/>
<dbReference type="InterPro" id="IPR017018">
    <property type="entry name" value="UCP033634"/>
</dbReference>
<dbReference type="AlphaFoldDB" id="A0A174R655"/>
<dbReference type="ESTHER" id="9clot-a0a174r655">
    <property type="family name" value="UCP033634"/>
</dbReference>
<dbReference type="PIRSF" id="PIRSF033634">
    <property type="entry name" value="UCP033634"/>
    <property type="match status" value="1"/>
</dbReference>
<dbReference type="SUPFAM" id="SSF53474">
    <property type="entry name" value="alpha/beta-Hydrolases"/>
    <property type="match status" value="1"/>
</dbReference>
<dbReference type="InterPro" id="IPR029058">
    <property type="entry name" value="AB_hydrolase_fold"/>
</dbReference>
<dbReference type="Gene3D" id="3.40.50.1820">
    <property type="entry name" value="alpha/beta hydrolase"/>
    <property type="match status" value="1"/>
</dbReference>
<organism evidence="2 3">
    <name type="scientific">Clostridium baratii</name>
    <dbReference type="NCBI Taxonomy" id="1561"/>
    <lineage>
        <taxon>Bacteria</taxon>
        <taxon>Bacillati</taxon>
        <taxon>Bacillota</taxon>
        <taxon>Clostridia</taxon>
        <taxon>Eubacteriales</taxon>
        <taxon>Clostridiaceae</taxon>
        <taxon>Clostridium</taxon>
    </lineage>
</organism>
<gene>
    <name evidence="2" type="ORF">ERS852568_00828</name>
</gene>
<dbReference type="EMBL" id="CZBO01000001">
    <property type="protein sequence ID" value="CUP79486.1"/>
    <property type="molecule type" value="Genomic_DNA"/>
</dbReference>
<accession>A0A174R655</accession>
<dbReference type="GO" id="GO:0016787">
    <property type="term" value="F:hydrolase activity"/>
    <property type="evidence" value="ECO:0007669"/>
    <property type="project" value="UniProtKB-KW"/>
</dbReference>
<evidence type="ECO:0000313" key="2">
    <source>
        <dbReference type="EMBL" id="CUP79486.1"/>
    </source>
</evidence>
<dbReference type="Proteomes" id="UP000095563">
    <property type="component" value="Unassembled WGS sequence"/>
</dbReference>
<keyword evidence="2" id="KW-0378">Hydrolase</keyword>
<feature type="domain" description="KANL3/Tex30 alpha/beta hydrolase-like" evidence="1">
    <location>
        <begin position="45"/>
        <end position="182"/>
    </location>
</feature>
<protein>
    <submittedName>
        <fullName evidence="2">Alpha/beta hydrolase family</fullName>
    </submittedName>
</protein>